<organism evidence="2 3">
    <name type="scientific">Thermogemmatispora aurantia</name>
    <dbReference type="NCBI Taxonomy" id="2045279"/>
    <lineage>
        <taxon>Bacteria</taxon>
        <taxon>Bacillati</taxon>
        <taxon>Chloroflexota</taxon>
        <taxon>Ktedonobacteria</taxon>
        <taxon>Thermogemmatisporales</taxon>
        <taxon>Thermogemmatisporaceae</taxon>
        <taxon>Thermogemmatispora</taxon>
    </lineage>
</organism>
<keyword evidence="1" id="KW-0472">Membrane</keyword>
<dbReference type="EMBL" id="BKZV01000001">
    <property type="protein sequence ID" value="GER82736.1"/>
    <property type="molecule type" value="Genomic_DNA"/>
</dbReference>
<keyword evidence="1" id="KW-0812">Transmembrane</keyword>
<evidence type="ECO:0000256" key="1">
    <source>
        <dbReference type="SAM" id="Phobius"/>
    </source>
</evidence>
<evidence type="ECO:0000313" key="2">
    <source>
        <dbReference type="EMBL" id="GER82736.1"/>
    </source>
</evidence>
<sequence>MCGEKGSVLSWWRRVGVLSWLFWLDGFGFFGELGWIDSIMSDRMHKGNHTGHFSSATSMKEKAR</sequence>
<evidence type="ECO:0000313" key="3">
    <source>
        <dbReference type="Proteomes" id="UP000334820"/>
    </source>
</evidence>
<accession>A0A5J4K9C9</accession>
<proteinExistence type="predicted"/>
<name>A0A5J4K9C9_9CHLR</name>
<dbReference type="Proteomes" id="UP000334820">
    <property type="component" value="Unassembled WGS sequence"/>
</dbReference>
<gene>
    <name evidence="2" type="ORF">KTAU_13730</name>
</gene>
<feature type="transmembrane region" description="Helical" evidence="1">
    <location>
        <begin position="17"/>
        <end position="36"/>
    </location>
</feature>
<protein>
    <submittedName>
        <fullName evidence="2">Uncharacterized protein</fullName>
    </submittedName>
</protein>
<keyword evidence="1" id="KW-1133">Transmembrane helix</keyword>
<dbReference type="AlphaFoldDB" id="A0A5J4K9C9"/>
<comment type="caution">
    <text evidence="2">The sequence shown here is derived from an EMBL/GenBank/DDBJ whole genome shotgun (WGS) entry which is preliminary data.</text>
</comment>
<keyword evidence="3" id="KW-1185">Reference proteome</keyword>
<reference evidence="2 3" key="1">
    <citation type="journal article" date="2019" name="Int. J. Syst. Evol. Microbiol.">
        <title>Thermogemmatispora aurantia sp. nov. and Thermogemmatispora argillosa sp. nov., within the class Ktedonobacteria, and emended description of the genus Thermogemmatispora.</title>
        <authorList>
            <person name="Zheng Y."/>
            <person name="Wang C.M."/>
            <person name="Sakai Y."/>
            <person name="Abe K."/>
            <person name="Yokota A."/>
            <person name="Yabe S."/>
        </authorList>
    </citation>
    <scope>NUCLEOTIDE SEQUENCE [LARGE SCALE GENOMIC DNA]</scope>
    <source>
        <strain evidence="2 3">A1-2</strain>
    </source>
</reference>